<dbReference type="AlphaFoldDB" id="A0A1H0VF36"/>
<keyword evidence="4" id="KW-1185">Reference proteome</keyword>
<reference evidence="4" key="1">
    <citation type="submission" date="2016-10" db="EMBL/GenBank/DDBJ databases">
        <authorList>
            <person name="Varghese N."/>
            <person name="Submissions S."/>
        </authorList>
    </citation>
    <scope>NUCLEOTIDE SEQUENCE [LARGE SCALE GENOMIC DNA]</scope>
    <source>
        <strain evidence="4">DSM 17101</strain>
    </source>
</reference>
<evidence type="ECO:0000313" key="4">
    <source>
        <dbReference type="Proteomes" id="UP000199317"/>
    </source>
</evidence>
<dbReference type="Gene3D" id="2.60.120.1440">
    <property type="match status" value="1"/>
</dbReference>
<gene>
    <name evidence="3" type="ORF">SAMN04489708_12573</name>
</gene>
<sequence length="289" mass="31828">MAAWLAQNPSHGAAWSYVERISQRFEPIRGSESKREIGESYAKASKRQSRRRFLALPAIGAAVFGGLLWKREAVQGQILAMAADVRTRTGEIRELRLDEHSALWLNTATAANYALRSSESQIEMVAGEILVHAEPGHSRMFSVEAPHVRMTARGSRFGVLSSDEGSLISVYHGSVSLSFGTELGELTLKAGQQLRVLGDTVGSVVAAHPAREAWIHGMLVAQDDRFSDVVADLRRYRRGHLALSPDVADHRVVGTFPLNDTDKALEMMASVLPIAIHQRLPWWTSIEKA</sequence>
<dbReference type="Proteomes" id="UP000199317">
    <property type="component" value="Unassembled WGS sequence"/>
</dbReference>
<keyword evidence="1" id="KW-0472">Membrane</keyword>
<dbReference type="PANTHER" id="PTHR30273">
    <property type="entry name" value="PERIPLASMIC SIGNAL SENSOR AND SIGMA FACTOR ACTIVATOR FECR-RELATED"/>
    <property type="match status" value="1"/>
</dbReference>
<dbReference type="EMBL" id="FNJL01000025">
    <property type="protein sequence ID" value="SDP77097.1"/>
    <property type="molecule type" value="Genomic_DNA"/>
</dbReference>
<organism evidence="3 4">
    <name type="scientific">Paracidovorax cattleyae</name>
    <dbReference type="NCBI Taxonomy" id="80868"/>
    <lineage>
        <taxon>Bacteria</taxon>
        <taxon>Pseudomonadati</taxon>
        <taxon>Pseudomonadota</taxon>
        <taxon>Betaproteobacteria</taxon>
        <taxon>Burkholderiales</taxon>
        <taxon>Comamonadaceae</taxon>
        <taxon>Paracidovorax</taxon>
    </lineage>
</organism>
<evidence type="ECO:0000313" key="3">
    <source>
        <dbReference type="EMBL" id="SDP77097.1"/>
    </source>
</evidence>
<feature type="domain" description="FecR protein" evidence="2">
    <location>
        <begin position="84"/>
        <end position="175"/>
    </location>
</feature>
<proteinExistence type="predicted"/>
<protein>
    <submittedName>
        <fullName evidence="3">FecR family protein</fullName>
    </submittedName>
</protein>
<feature type="transmembrane region" description="Helical" evidence="1">
    <location>
        <begin position="53"/>
        <end position="69"/>
    </location>
</feature>
<dbReference type="Pfam" id="PF04773">
    <property type="entry name" value="FecR"/>
    <property type="match status" value="1"/>
</dbReference>
<dbReference type="PIRSF" id="PIRSF018266">
    <property type="entry name" value="FecR"/>
    <property type="match status" value="1"/>
</dbReference>
<keyword evidence="1" id="KW-0812">Transmembrane</keyword>
<dbReference type="PANTHER" id="PTHR30273:SF2">
    <property type="entry name" value="PROTEIN FECR"/>
    <property type="match status" value="1"/>
</dbReference>
<keyword evidence="1" id="KW-1133">Transmembrane helix</keyword>
<evidence type="ECO:0000259" key="2">
    <source>
        <dbReference type="Pfam" id="PF04773"/>
    </source>
</evidence>
<dbReference type="InterPro" id="IPR012373">
    <property type="entry name" value="Ferrdict_sens_TM"/>
</dbReference>
<accession>A0A1H0VF36</accession>
<name>A0A1H0VF36_9BURK</name>
<dbReference type="InterPro" id="IPR006860">
    <property type="entry name" value="FecR"/>
</dbReference>
<evidence type="ECO:0000256" key="1">
    <source>
        <dbReference type="SAM" id="Phobius"/>
    </source>
</evidence>
<dbReference type="GO" id="GO:0016989">
    <property type="term" value="F:sigma factor antagonist activity"/>
    <property type="evidence" value="ECO:0007669"/>
    <property type="project" value="TreeGrafter"/>
</dbReference>